<evidence type="ECO:0000256" key="3">
    <source>
        <dbReference type="ARBA" id="ARBA00022614"/>
    </source>
</evidence>
<keyword evidence="7 11" id="KW-1133">Transmembrane helix</keyword>
<dbReference type="Proteomes" id="UP000085678">
    <property type="component" value="Unplaced"/>
</dbReference>
<dbReference type="InterPro" id="IPR026906">
    <property type="entry name" value="LRR_5"/>
</dbReference>
<dbReference type="InterPro" id="IPR000157">
    <property type="entry name" value="TIR_dom"/>
</dbReference>
<proteinExistence type="inferred from homology"/>
<dbReference type="GeneID" id="106179073"/>
<evidence type="ECO:0000256" key="1">
    <source>
        <dbReference type="ARBA" id="ARBA00004167"/>
    </source>
</evidence>
<dbReference type="GO" id="GO:0007165">
    <property type="term" value="P:signal transduction"/>
    <property type="evidence" value="ECO:0007669"/>
    <property type="project" value="InterPro"/>
</dbReference>
<keyword evidence="4 11" id="KW-0812">Transmembrane</keyword>
<dbReference type="SUPFAM" id="SSF52058">
    <property type="entry name" value="L domain-like"/>
    <property type="match status" value="2"/>
</dbReference>
<dbReference type="InterPro" id="IPR032675">
    <property type="entry name" value="LRR_dom_sf"/>
</dbReference>
<dbReference type="PROSITE" id="PS50104">
    <property type="entry name" value="TIR"/>
    <property type="match status" value="1"/>
</dbReference>
<dbReference type="InterPro" id="IPR003591">
    <property type="entry name" value="Leu-rich_rpt_typical-subtyp"/>
</dbReference>
<evidence type="ECO:0000256" key="7">
    <source>
        <dbReference type="ARBA" id="ARBA00022989"/>
    </source>
</evidence>
<feature type="transmembrane region" description="Helical" evidence="11">
    <location>
        <begin position="703"/>
        <end position="724"/>
    </location>
</feature>
<keyword evidence="6" id="KW-0677">Repeat</keyword>
<organism evidence="14 15">
    <name type="scientific">Lingula anatina</name>
    <name type="common">Brachiopod</name>
    <name type="synonym">Lingula unguis</name>
    <dbReference type="NCBI Taxonomy" id="7574"/>
    <lineage>
        <taxon>Eukaryota</taxon>
        <taxon>Metazoa</taxon>
        <taxon>Spiralia</taxon>
        <taxon>Lophotrochozoa</taxon>
        <taxon>Brachiopoda</taxon>
        <taxon>Linguliformea</taxon>
        <taxon>Lingulata</taxon>
        <taxon>Lingulida</taxon>
        <taxon>Linguloidea</taxon>
        <taxon>Lingulidae</taxon>
        <taxon>Lingula</taxon>
    </lineage>
</organism>
<dbReference type="PANTHER" id="PTHR24365">
    <property type="entry name" value="TOLL-LIKE RECEPTOR"/>
    <property type="match status" value="1"/>
</dbReference>
<dbReference type="Gene3D" id="3.40.50.10140">
    <property type="entry name" value="Toll/interleukin-1 receptor homology (TIR) domain"/>
    <property type="match status" value="1"/>
</dbReference>
<evidence type="ECO:0000256" key="2">
    <source>
        <dbReference type="ARBA" id="ARBA00009634"/>
    </source>
</evidence>
<evidence type="ECO:0000256" key="4">
    <source>
        <dbReference type="ARBA" id="ARBA00022692"/>
    </source>
</evidence>
<feature type="chain" id="PRO_5014546004" evidence="12">
    <location>
        <begin position="28"/>
        <end position="904"/>
    </location>
</feature>
<evidence type="ECO:0000256" key="6">
    <source>
        <dbReference type="ARBA" id="ARBA00022737"/>
    </source>
</evidence>
<name>A0A1S3K695_LINAN</name>
<dbReference type="RefSeq" id="XP_013418032.1">
    <property type="nucleotide sequence ID" value="XM_013562578.1"/>
</dbReference>
<comment type="subcellular location">
    <subcellularLocation>
        <location evidence="1">Membrane</location>
        <topology evidence="1">Single-pass membrane protein</topology>
    </subcellularLocation>
</comment>
<dbReference type="Pfam" id="PF00560">
    <property type="entry name" value="LRR_1"/>
    <property type="match status" value="1"/>
</dbReference>
<comment type="similarity">
    <text evidence="2">Belongs to the Toll-like receptor family.</text>
</comment>
<dbReference type="Gene3D" id="3.80.10.10">
    <property type="entry name" value="Ribonuclease Inhibitor"/>
    <property type="match status" value="5"/>
</dbReference>
<evidence type="ECO:0000256" key="9">
    <source>
        <dbReference type="ARBA" id="ARBA00023170"/>
    </source>
</evidence>
<dbReference type="AlphaFoldDB" id="A0A1S3K695"/>
<keyword evidence="14" id="KW-1185">Reference proteome</keyword>
<evidence type="ECO:0000256" key="12">
    <source>
        <dbReference type="SAM" id="SignalP"/>
    </source>
</evidence>
<dbReference type="Pfam" id="PF13855">
    <property type="entry name" value="LRR_8"/>
    <property type="match status" value="2"/>
</dbReference>
<evidence type="ECO:0000313" key="16">
    <source>
        <dbReference type="RefSeq" id="XP_013418033.1"/>
    </source>
</evidence>
<evidence type="ECO:0000259" key="13">
    <source>
        <dbReference type="PROSITE" id="PS50104"/>
    </source>
</evidence>
<dbReference type="GO" id="GO:0038023">
    <property type="term" value="F:signaling receptor activity"/>
    <property type="evidence" value="ECO:0007669"/>
    <property type="project" value="TreeGrafter"/>
</dbReference>
<dbReference type="SUPFAM" id="SSF52200">
    <property type="entry name" value="Toll/Interleukin receptor TIR domain"/>
    <property type="match status" value="1"/>
</dbReference>
<evidence type="ECO:0000256" key="10">
    <source>
        <dbReference type="ARBA" id="ARBA00023180"/>
    </source>
</evidence>
<sequence length="904" mass="104298">MTRVSLHTGYLLIHTCILVSLWAAMSGKRTAKCVIQVDHGPKNDTVVNCDQRNLRMIPVDLPITTTVAYLRNNDLRRIYKKQIQFLSKMRKLYLDSCNISYLDKDAFYGLDLLEVLDLSKNHLHHPHEQIFKSLKSLMTLDLSFNRDIFGPSLTSSFFRSLHRLRKINLGNVGLHYIAEGVFDTNIDLKEVHLFANRFQNIPEAIFSNPRISYIDLSNNQIHAICVNISTSFFREKLNLRLYSNRISKLCRADLQPLSVFGQLSLDVGRNNITQICDNTFTDIRNIGGLSISFNPLCKTTLGNSTHPVSAVSCKAFQNFTYSLRKSRISTLNARRIGLFFDNLDPITFFHLQNASLRKLDIGQNHLGGMQPLTFQNLTNLTDLRLDNCGIKSFSLVAALTPLRNTIKKIDISYNNLDTNILVGTLNACPHLTELRFINKLDFFQLLKQMRYYVEDHLSIRSLEFRPNKPKGIESFVFKNLSSLKELTVNGLNGLPYFPFNLKKLKLQDLQQLQTLDLSGNNAYLHCDLQNADYFKGMPNLRELRMDRNKLCLTNASILIVMFQSLHNVTYVDLRSNSLSELPVGMFDSMVRLRTLLLTKNKLLTIPKGLFRNLNQLHTLALSSNFISNIQDGAFDGLVSLRVLQMGNNELICDCNIRWFQQYFQILNNEESEEFCFGATTTHKIKITEFKPDWWQCDNNTTKVAVSILGAVLFMCFIAGIVYYARWDIRFSLVVRFGWRYCAKIPQHDDINLVKIFDAFVSYSLLDTAWVAAELIPNLENDEQLNFRLCTHERNLLPGNSIVESVEGAMDGSHSVIFWITQNFLESEVCDFELNLAKTKLFGRSIRSVIFIIEERFDKTQLPQPMRIMIRHCQCLYWPELRLRKRDIFWKRLKLALLENKLKDN</sequence>
<dbReference type="SMART" id="SM00255">
    <property type="entry name" value="TIR"/>
    <property type="match status" value="1"/>
</dbReference>
<dbReference type="STRING" id="7574.A0A1S3K695"/>
<dbReference type="InterPro" id="IPR035897">
    <property type="entry name" value="Toll_tir_struct_dom_sf"/>
</dbReference>
<keyword evidence="5 12" id="KW-0732">Signal</keyword>
<dbReference type="Pfam" id="PF01582">
    <property type="entry name" value="TIR"/>
    <property type="match status" value="1"/>
</dbReference>
<protein>
    <submittedName>
        <fullName evidence="15 16">Slit homolog 1 protein-like</fullName>
    </submittedName>
</protein>
<dbReference type="OrthoDB" id="676979at2759"/>
<dbReference type="KEGG" id="lak:106179073"/>
<dbReference type="Pfam" id="PF13306">
    <property type="entry name" value="LRR_5"/>
    <property type="match status" value="2"/>
</dbReference>
<feature type="domain" description="TIR" evidence="13">
    <location>
        <begin position="754"/>
        <end position="896"/>
    </location>
</feature>
<dbReference type="InterPro" id="IPR001611">
    <property type="entry name" value="Leu-rich_rpt"/>
</dbReference>
<keyword evidence="8 11" id="KW-0472">Membrane</keyword>
<gene>
    <name evidence="15 16" type="primary">LOC106179073</name>
</gene>
<evidence type="ECO:0000256" key="11">
    <source>
        <dbReference type="SAM" id="Phobius"/>
    </source>
</evidence>
<dbReference type="GO" id="GO:0005886">
    <property type="term" value="C:plasma membrane"/>
    <property type="evidence" value="ECO:0007669"/>
    <property type="project" value="TreeGrafter"/>
</dbReference>
<keyword evidence="9" id="KW-0675">Receptor</keyword>
<evidence type="ECO:0000256" key="5">
    <source>
        <dbReference type="ARBA" id="ARBA00022729"/>
    </source>
</evidence>
<keyword evidence="3" id="KW-0433">Leucine-rich repeat</keyword>
<evidence type="ECO:0000256" key="8">
    <source>
        <dbReference type="ARBA" id="ARBA00023136"/>
    </source>
</evidence>
<dbReference type="RefSeq" id="XP_013418033.1">
    <property type="nucleotide sequence ID" value="XM_013562579.1"/>
</dbReference>
<evidence type="ECO:0000313" key="14">
    <source>
        <dbReference type="Proteomes" id="UP000085678"/>
    </source>
</evidence>
<dbReference type="SMART" id="SM00369">
    <property type="entry name" value="LRR_TYP"/>
    <property type="match status" value="11"/>
</dbReference>
<dbReference type="PANTHER" id="PTHR24365:SF541">
    <property type="entry name" value="PROTEIN TOLL-RELATED"/>
    <property type="match status" value="1"/>
</dbReference>
<reference evidence="15 16" key="1">
    <citation type="submission" date="2025-04" db="UniProtKB">
        <authorList>
            <consortium name="RefSeq"/>
        </authorList>
    </citation>
    <scope>IDENTIFICATION</scope>
    <source>
        <tissue evidence="15 16">Gonads</tissue>
    </source>
</reference>
<keyword evidence="10" id="KW-0325">Glycoprotein</keyword>
<evidence type="ECO:0000313" key="15">
    <source>
        <dbReference type="RefSeq" id="XP_013418032.1"/>
    </source>
</evidence>
<dbReference type="FunFam" id="3.80.10.10:FF:001164">
    <property type="entry name" value="GH01279p"/>
    <property type="match status" value="1"/>
</dbReference>
<feature type="signal peptide" evidence="12">
    <location>
        <begin position="1"/>
        <end position="27"/>
    </location>
</feature>
<accession>A0A1S3K695</accession>